<keyword evidence="1" id="KW-0489">Methyltransferase</keyword>
<reference evidence="6 7" key="1">
    <citation type="submission" date="2015-01" db="EMBL/GenBank/DDBJ databases">
        <title>The Genome Sequence of Fonsecaea pedrosoi CBS 271.37.</title>
        <authorList>
            <consortium name="The Broad Institute Genomics Platform"/>
            <person name="Cuomo C."/>
            <person name="de Hoog S."/>
            <person name="Gorbushina A."/>
            <person name="Stielow B."/>
            <person name="Teixiera M."/>
            <person name="Abouelleil A."/>
            <person name="Chapman S.B."/>
            <person name="Priest M."/>
            <person name="Young S.K."/>
            <person name="Wortman J."/>
            <person name="Nusbaum C."/>
            <person name="Birren B."/>
        </authorList>
    </citation>
    <scope>NUCLEOTIDE SEQUENCE [LARGE SCALE GENOMIC DNA]</scope>
    <source>
        <strain evidence="6 7">CBS 271.37</strain>
    </source>
</reference>
<evidence type="ECO:0000313" key="6">
    <source>
        <dbReference type="EMBL" id="KIW82532.1"/>
    </source>
</evidence>
<dbReference type="InterPro" id="IPR016461">
    <property type="entry name" value="COMT-like"/>
</dbReference>
<gene>
    <name evidence="6" type="ORF">Z517_05559</name>
</gene>
<evidence type="ECO:0000259" key="5">
    <source>
        <dbReference type="Pfam" id="PF00891"/>
    </source>
</evidence>
<dbReference type="HOGENOM" id="CLU_005533_1_4_1"/>
<keyword evidence="2" id="KW-0808">Transferase</keyword>
<dbReference type="Gene3D" id="3.40.50.150">
    <property type="entry name" value="Vaccinia Virus protein VP39"/>
    <property type="match status" value="1"/>
</dbReference>
<organism evidence="6 7">
    <name type="scientific">Fonsecaea pedrosoi CBS 271.37</name>
    <dbReference type="NCBI Taxonomy" id="1442368"/>
    <lineage>
        <taxon>Eukaryota</taxon>
        <taxon>Fungi</taxon>
        <taxon>Dikarya</taxon>
        <taxon>Ascomycota</taxon>
        <taxon>Pezizomycotina</taxon>
        <taxon>Eurotiomycetes</taxon>
        <taxon>Chaetothyriomycetidae</taxon>
        <taxon>Chaetothyriales</taxon>
        <taxon>Herpotrichiellaceae</taxon>
        <taxon>Fonsecaea</taxon>
    </lineage>
</organism>
<dbReference type="GO" id="GO:0032259">
    <property type="term" value="P:methylation"/>
    <property type="evidence" value="ECO:0007669"/>
    <property type="project" value="UniProtKB-KW"/>
</dbReference>
<proteinExistence type="inferred from homology"/>
<dbReference type="GeneID" id="25305049"/>
<evidence type="ECO:0000256" key="2">
    <source>
        <dbReference type="ARBA" id="ARBA00022679"/>
    </source>
</evidence>
<sequence>MASSDNEVGLLENLAQRTQTAAAQIARFLSESQTNSQVGDGQPGSFDIPLSAPPEINAAKASLLESTMLIQQLVMSATDVQQQMTLYTQQMAAIRWICRFDVATHVPPSGTVSYETLAATAHVPQGELMRISRMAMTAGFFQEPVQGRIGHTPTSRDLSSSSPVHDTFLFMSETGHAIVSRMPEMTEANLKLGPGAKPKTAFNIAMNTGMPFFKYIMSNPTLAKQQAAHMKTIVAAEESHIRHTVSGYSWGSLPQGAKIVDMGGSTGHVSIAIARAFPHLKFVVQDLPQVLSQRPPVPADLGDRVVFEAHDFFQPQPASCQGADVFFIRQCLQNWSDADAAKVLRTLLPAMDRGRSRIVIMSVVLASPSDAGVGQREKGISRMRDLFMMQAMGGGERDLAQWNAIVNEADPGLDIVRVNKPHGSVLSVLEVRFRI</sequence>
<keyword evidence="7" id="KW-1185">Reference proteome</keyword>
<dbReference type="InterPro" id="IPR036388">
    <property type="entry name" value="WH-like_DNA-bd_sf"/>
</dbReference>
<dbReference type="OrthoDB" id="1606438at2759"/>
<dbReference type="Proteomes" id="UP000053029">
    <property type="component" value="Unassembled WGS sequence"/>
</dbReference>
<dbReference type="Pfam" id="PF00891">
    <property type="entry name" value="Methyltransf_2"/>
    <property type="match status" value="1"/>
</dbReference>
<accession>A0A0D2F7I9</accession>
<dbReference type="PROSITE" id="PS51683">
    <property type="entry name" value="SAM_OMT_II"/>
    <property type="match status" value="1"/>
</dbReference>
<evidence type="ECO:0000313" key="7">
    <source>
        <dbReference type="Proteomes" id="UP000053029"/>
    </source>
</evidence>
<comment type="similarity">
    <text evidence="4">Belongs to the class I-like SAM-binding methyltransferase superfamily. Cation-independent O-methyltransferase family.</text>
</comment>
<dbReference type="InterPro" id="IPR001077">
    <property type="entry name" value="COMT_C"/>
</dbReference>
<evidence type="ECO:0000256" key="1">
    <source>
        <dbReference type="ARBA" id="ARBA00022603"/>
    </source>
</evidence>
<dbReference type="PANTHER" id="PTHR43712:SF5">
    <property type="entry name" value="O-METHYLTRANSFERASE ASQN-RELATED"/>
    <property type="match status" value="1"/>
</dbReference>
<protein>
    <recommendedName>
        <fullName evidence="5">O-methyltransferase C-terminal domain-containing protein</fullName>
    </recommendedName>
</protein>
<dbReference type="RefSeq" id="XP_013286340.1">
    <property type="nucleotide sequence ID" value="XM_013430886.1"/>
</dbReference>
<evidence type="ECO:0000256" key="3">
    <source>
        <dbReference type="ARBA" id="ARBA00022691"/>
    </source>
</evidence>
<dbReference type="EMBL" id="KN846971">
    <property type="protein sequence ID" value="KIW82532.1"/>
    <property type="molecule type" value="Genomic_DNA"/>
</dbReference>
<dbReference type="SUPFAM" id="SSF46785">
    <property type="entry name" value="Winged helix' DNA-binding domain"/>
    <property type="match status" value="1"/>
</dbReference>
<dbReference type="SUPFAM" id="SSF53335">
    <property type="entry name" value="S-adenosyl-L-methionine-dependent methyltransferases"/>
    <property type="match status" value="1"/>
</dbReference>
<feature type="domain" description="O-methyltransferase C-terminal" evidence="5">
    <location>
        <begin position="208"/>
        <end position="409"/>
    </location>
</feature>
<name>A0A0D2F7I9_9EURO</name>
<dbReference type="VEuPathDB" id="FungiDB:Z517_05559"/>
<dbReference type="AlphaFoldDB" id="A0A0D2F7I9"/>
<dbReference type="PANTHER" id="PTHR43712">
    <property type="entry name" value="PUTATIVE (AFU_ORTHOLOGUE AFUA_4G14580)-RELATED"/>
    <property type="match status" value="1"/>
</dbReference>
<dbReference type="GO" id="GO:0008171">
    <property type="term" value="F:O-methyltransferase activity"/>
    <property type="evidence" value="ECO:0007669"/>
    <property type="project" value="InterPro"/>
</dbReference>
<dbReference type="Gene3D" id="1.10.10.10">
    <property type="entry name" value="Winged helix-like DNA-binding domain superfamily/Winged helix DNA-binding domain"/>
    <property type="match status" value="1"/>
</dbReference>
<dbReference type="InterPro" id="IPR036390">
    <property type="entry name" value="WH_DNA-bd_sf"/>
</dbReference>
<dbReference type="InterPro" id="IPR029063">
    <property type="entry name" value="SAM-dependent_MTases_sf"/>
</dbReference>
<evidence type="ECO:0000256" key="4">
    <source>
        <dbReference type="ARBA" id="ARBA00038277"/>
    </source>
</evidence>
<keyword evidence="3" id="KW-0949">S-adenosyl-L-methionine</keyword>